<comment type="caution">
    <text evidence="7">The sequence shown here is derived from an EMBL/GenBank/DDBJ whole genome shotgun (WGS) entry which is preliminary data.</text>
</comment>
<feature type="transmembrane region" description="Helical" evidence="6">
    <location>
        <begin position="297"/>
        <end position="318"/>
    </location>
</feature>
<feature type="transmembrane region" description="Helical" evidence="6">
    <location>
        <begin position="216"/>
        <end position="235"/>
    </location>
</feature>
<dbReference type="OrthoDB" id="5982228at2759"/>
<evidence type="ECO:0000313" key="7">
    <source>
        <dbReference type="EMBL" id="KAJ4251939.1"/>
    </source>
</evidence>
<keyword evidence="8" id="KW-1185">Reference proteome</keyword>
<dbReference type="Pfam" id="PF13520">
    <property type="entry name" value="AA_permease_2"/>
    <property type="match status" value="1"/>
</dbReference>
<feature type="transmembrane region" description="Helical" evidence="6">
    <location>
        <begin position="187"/>
        <end position="210"/>
    </location>
</feature>
<evidence type="ECO:0000256" key="1">
    <source>
        <dbReference type="ARBA" id="ARBA00004141"/>
    </source>
</evidence>
<reference evidence="7" key="1">
    <citation type="submission" date="2022-09" db="EMBL/GenBank/DDBJ databases">
        <title>Fusarium specimens isolated from Avocado Roots.</title>
        <authorList>
            <person name="Stajich J."/>
            <person name="Roper C."/>
            <person name="Heimlech-Rivalta G."/>
        </authorList>
    </citation>
    <scope>NUCLEOTIDE SEQUENCE</scope>
    <source>
        <strain evidence="7">CF00136</strain>
    </source>
</reference>
<dbReference type="GO" id="GO:0016020">
    <property type="term" value="C:membrane"/>
    <property type="evidence" value="ECO:0007669"/>
    <property type="project" value="UniProtKB-SubCell"/>
</dbReference>
<feature type="compositionally biased region" description="Basic and acidic residues" evidence="5">
    <location>
        <begin position="7"/>
        <end position="26"/>
    </location>
</feature>
<feature type="transmembrane region" description="Helical" evidence="6">
    <location>
        <begin position="147"/>
        <end position="175"/>
    </location>
</feature>
<dbReference type="EMBL" id="JAOQAZ010000027">
    <property type="protein sequence ID" value="KAJ4251939.1"/>
    <property type="molecule type" value="Genomic_DNA"/>
</dbReference>
<dbReference type="FunFam" id="1.20.1740.10:FF:000025">
    <property type="entry name" value="High-affinity methionine permease"/>
    <property type="match status" value="1"/>
</dbReference>
<keyword evidence="3 6" id="KW-1133">Transmembrane helix</keyword>
<proteinExistence type="predicted"/>
<dbReference type="Proteomes" id="UP001152049">
    <property type="component" value="Unassembled WGS sequence"/>
</dbReference>
<dbReference type="AlphaFoldDB" id="A0A9W8VCQ9"/>
<feature type="transmembrane region" description="Helical" evidence="6">
    <location>
        <begin position="495"/>
        <end position="517"/>
    </location>
</feature>
<evidence type="ECO:0000313" key="8">
    <source>
        <dbReference type="Proteomes" id="UP001152049"/>
    </source>
</evidence>
<evidence type="ECO:0000256" key="4">
    <source>
        <dbReference type="ARBA" id="ARBA00023136"/>
    </source>
</evidence>
<gene>
    <name evidence="7" type="ORF">NW762_011239</name>
</gene>
<dbReference type="InterPro" id="IPR002293">
    <property type="entry name" value="AA/rel_permease1"/>
</dbReference>
<feature type="transmembrane region" description="Helical" evidence="6">
    <location>
        <begin position="103"/>
        <end position="127"/>
    </location>
</feature>
<dbReference type="PANTHER" id="PTHR11785:SF353">
    <property type="entry name" value="METHIONINE TRANSPORTER (EUROFUNG)"/>
    <property type="match status" value="1"/>
</dbReference>
<evidence type="ECO:0000256" key="3">
    <source>
        <dbReference type="ARBA" id="ARBA00022989"/>
    </source>
</evidence>
<evidence type="ECO:0008006" key="9">
    <source>
        <dbReference type="Google" id="ProtNLM"/>
    </source>
</evidence>
<evidence type="ECO:0000256" key="6">
    <source>
        <dbReference type="SAM" id="Phobius"/>
    </source>
</evidence>
<name>A0A9W8VCQ9_9HYPO</name>
<feature type="transmembrane region" description="Helical" evidence="6">
    <location>
        <begin position="348"/>
        <end position="367"/>
    </location>
</feature>
<sequence length="614" mass="67360">MSFWRKPFGDRKEATAEASERGKTDTGEISDGSFHYVAQKAANNSEVSYQEAVGAPVEANSPLGYSVGPVTIVFLNISKMIGTGVYSTPSTILKGTGSVGLSLIYWALGFVTSITAFSVYLEFASYFPNRSGSEVVYLEQAFPRPKWLFPTAFAFQSVVLSFSSGNAIVFAQYLFSIGTHSPSPWELKGVAVAGYTLTLLICILNTKYAYWFSNSIGIVKVLTLLMIAFAGFAALGGHTRIEDPKANFRNPFEGAATAYGLTNALYKIIFSYSGYENAFNVVGEVKKNPVKQIRRNGVIALFTTTSLYILANVAYFAAVPKADLMNAKEVTGTLFFNNMFGSGGVSRGLNFLISLSALGNLIAVLLGDSRVIRECGRQGVLPWPRFWASTKPFGTALGPYIAKWLITIIMILAPPAGDAFSFISDLKIYPAAFFDFLMAVGLIIIRRRRKRLGLPRPTFKAWDIVLAFNILKNLYLLVMPWVPPEGGPYAGDVSFWYATYAATGLGVLILCGAYHWLWTEGIPKWRGYRLRQEVITFENGAQSQHLVKLPLDQLDDWDSTHDHAGNLLDTARDSAPENDVGVVIQESDSSKSSYEPTIIRFQGNGICSMVNLKA</sequence>
<feature type="region of interest" description="Disordered" evidence="5">
    <location>
        <begin position="1"/>
        <end position="30"/>
    </location>
</feature>
<keyword evidence="2 6" id="KW-0812">Transmembrane</keyword>
<dbReference type="GO" id="GO:0015179">
    <property type="term" value="F:L-amino acid transmembrane transporter activity"/>
    <property type="evidence" value="ECO:0007669"/>
    <property type="project" value="TreeGrafter"/>
</dbReference>
<evidence type="ECO:0000256" key="2">
    <source>
        <dbReference type="ARBA" id="ARBA00022692"/>
    </source>
</evidence>
<organism evidence="7 8">
    <name type="scientific">Fusarium torreyae</name>
    <dbReference type="NCBI Taxonomy" id="1237075"/>
    <lineage>
        <taxon>Eukaryota</taxon>
        <taxon>Fungi</taxon>
        <taxon>Dikarya</taxon>
        <taxon>Ascomycota</taxon>
        <taxon>Pezizomycotina</taxon>
        <taxon>Sordariomycetes</taxon>
        <taxon>Hypocreomycetidae</taxon>
        <taxon>Hypocreales</taxon>
        <taxon>Nectriaceae</taxon>
        <taxon>Fusarium</taxon>
    </lineage>
</organism>
<feature type="transmembrane region" description="Helical" evidence="6">
    <location>
        <begin position="393"/>
        <end position="416"/>
    </location>
</feature>
<dbReference type="Gene3D" id="1.20.1740.10">
    <property type="entry name" value="Amino acid/polyamine transporter I"/>
    <property type="match status" value="1"/>
</dbReference>
<feature type="transmembrane region" description="Helical" evidence="6">
    <location>
        <begin position="465"/>
        <end position="483"/>
    </location>
</feature>
<dbReference type="InterPro" id="IPR050598">
    <property type="entry name" value="AminoAcid_Transporter"/>
</dbReference>
<comment type="subcellular location">
    <subcellularLocation>
        <location evidence="1">Membrane</location>
        <topology evidence="1">Multi-pass membrane protein</topology>
    </subcellularLocation>
</comment>
<feature type="transmembrane region" description="Helical" evidence="6">
    <location>
        <begin position="428"/>
        <end position="445"/>
    </location>
</feature>
<evidence type="ECO:0000256" key="5">
    <source>
        <dbReference type="SAM" id="MobiDB-lite"/>
    </source>
</evidence>
<protein>
    <recommendedName>
        <fullName evidence="9">High affinity methionine permease</fullName>
    </recommendedName>
</protein>
<keyword evidence="4 6" id="KW-0472">Membrane</keyword>
<accession>A0A9W8VCQ9</accession>
<dbReference type="PANTHER" id="PTHR11785">
    <property type="entry name" value="AMINO ACID TRANSPORTER"/>
    <property type="match status" value="1"/>
</dbReference>